<reference evidence="3" key="1">
    <citation type="submission" date="2017-09" db="EMBL/GenBank/DDBJ databases">
        <authorList>
            <person name="Varghese N."/>
            <person name="Submissions S."/>
        </authorList>
    </citation>
    <scope>NUCLEOTIDE SEQUENCE [LARGE SCALE GENOMIC DNA]</scope>
    <source>
        <strain evidence="3">CGMCC 1.8913</strain>
    </source>
</reference>
<dbReference type="SMART" id="SM00028">
    <property type="entry name" value="TPR"/>
    <property type="match status" value="4"/>
</dbReference>
<dbReference type="GO" id="GO:0003677">
    <property type="term" value="F:DNA binding"/>
    <property type="evidence" value="ECO:0007669"/>
    <property type="project" value="InterPro"/>
</dbReference>
<dbReference type="CDD" id="cd00093">
    <property type="entry name" value="HTH_XRE"/>
    <property type="match status" value="1"/>
</dbReference>
<name>A0A285P2E5_9BACI</name>
<dbReference type="STRING" id="586416.GZ22_03120"/>
<sequence length="448" mass="52544">MKTGTHSSNGLGHKLLRRKKKMFRGVAQMEIGPLIKLHRIKQNMTQEDLAAGIVSESYLSKIENQKTDASPEVISLLCERLGIQLNAENEDMIKEKAEEWYGMLYEVHNADERRQRFEELEVLFKANNSDHEMLFEIQKIRFFLVEGRVEEAKEQIERLESLENTFEPIHLFYWNKFLGNYYHGEKEKLNQALSLYQQAEGILGSVDITEDESADLYYIISILHSKLVNDLNAMEYANKALEIFRNSYKFIRCAQCHIILGIAYRRLHMLEQAIKQYNLAKHLGEITESNEVIQLTNHNLGYLHSRAGNSKEAIKYYMAAFELENVPLNYKLTTGTSLIREFLLNKEYDKACEYITFAEEIMQANSIKTKLVDLEIKVFKYMISEEFNKFESLMVNELIPYLIEQEDNVYIIIYSNMIASYYEEIKKYKNAANYYKLASRTYENLLKI</sequence>
<dbReference type="InterPro" id="IPR001387">
    <property type="entry name" value="Cro/C1-type_HTH"/>
</dbReference>
<dbReference type="Pfam" id="PF01381">
    <property type="entry name" value="HTH_3"/>
    <property type="match status" value="1"/>
</dbReference>
<evidence type="ECO:0000313" key="3">
    <source>
        <dbReference type="Proteomes" id="UP000219356"/>
    </source>
</evidence>
<dbReference type="RefSeq" id="WP_097043025.1">
    <property type="nucleotide sequence ID" value="NZ_OBEK01000004.1"/>
</dbReference>
<dbReference type="OrthoDB" id="252257at2"/>
<dbReference type="Gene3D" id="1.25.40.10">
    <property type="entry name" value="Tetratricopeptide repeat domain"/>
    <property type="match status" value="1"/>
</dbReference>
<proteinExistence type="predicted"/>
<accession>A0A285P2E5</accession>
<dbReference type="InterPro" id="IPR010982">
    <property type="entry name" value="Lambda_DNA-bd_dom_sf"/>
</dbReference>
<gene>
    <name evidence="2" type="ORF">SAMN05421503_2786</name>
</gene>
<protein>
    <submittedName>
        <fullName evidence="2">Tetratricopeptide repeat-containing protein</fullName>
    </submittedName>
</protein>
<dbReference type="SMART" id="SM00530">
    <property type="entry name" value="HTH_XRE"/>
    <property type="match status" value="1"/>
</dbReference>
<dbReference type="Proteomes" id="UP000219356">
    <property type="component" value="Unassembled WGS sequence"/>
</dbReference>
<dbReference type="SUPFAM" id="SSF48452">
    <property type="entry name" value="TPR-like"/>
    <property type="match status" value="1"/>
</dbReference>
<dbReference type="SUPFAM" id="SSF47413">
    <property type="entry name" value="lambda repressor-like DNA-binding domains"/>
    <property type="match status" value="1"/>
</dbReference>
<dbReference type="AlphaFoldDB" id="A0A285P2E5"/>
<dbReference type="Pfam" id="PF13181">
    <property type="entry name" value="TPR_8"/>
    <property type="match status" value="1"/>
</dbReference>
<evidence type="ECO:0000259" key="1">
    <source>
        <dbReference type="PROSITE" id="PS50943"/>
    </source>
</evidence>
<dbReference type="EMBL" id="OBEK01000004">
    <property type="protein sequence ID" value="SNZ15890.1"/>
    <property type="molecule type" value="Genomic_DNA"/>
</dbReference>
<evidence type="ECO:0000313" key="2">
    <source>
        <dbReference type="EMBL" id="SNZ15890.1"/>
    </source>
</evidence>
<organism evidence="2 3">
    <name type="scientific">Terribacillus aidingensis</name>
    <dbReference type="NCBI Taxonomy" id="586416"/>
    <lineage>
        <taxon>Bacteria</taxon>
        <taxon>Bacillati</taxon>
        <taxon>Bacillota</taxon>
        <taxon>Bacilli</taxon>
        <taxon>Bacillales</taxon>
        <taxon>Bacillaceae</taxon>
        <taxon>Terribacillus</taxon>
    </lineage>
</organism>
<dbReference type="InterPro" id="IPR019734">
    <property type="entry name" value="TPR_rpt"/>
</dbReference>
<dbReference type="PROSITE" id="PS50943">
    <property type="entry name" value="HTH_CROC1"/>
    <property type="match status" value="1"/>
</dbReference>
<feature type="domain" description="HTH cro/C1-type" evidence="1">
    <location>
        <begin position="35"/>
        <end position="88"/>
    </location>
</feature>
<dbReference type="InterPro" id="IPR011990">
    <property type="entry name" value="TPR-like_helical_dom_sf"/>
</dbReference>
<keyword evidence="3" id="KW-1185">Reference proteome</keyword>
<dbReference type="Gene3D" id="1.10.260.40">
    <property type="entry name" value="lambda repressor-like DNA-binding domains"/>
    <property type="match status" value="1"/>
</dbReference>